<dbReference type="GO" id="GO:0036088">
    <property type="term" value="P:D-serine catabolic process"/>
    <property type="evidence" value="ECO:0007669"/>
    <property type="project" value="TreeGrafter"/>
</dbReference>
<dbReference type="PANTHER" id="PTHR28004">
    <property type="entry name" value="ZGC:162816-RELATED"/>
    <property type="match status" value="1"/>
</dbReference>
<dbReference type="InterPro" id="IPR029066">
    <property type="entry name" value="PLP-binding_barrel"/>
</dbReference>
<evidence type="ECO:0000256" key="1">
    <source>
        <dbReference type="ARBA" id="ARBA00005323"/>
    </source>
</evidence>
<dbReference type="PANTHER" id="PTHR28004:SF2">
    <property type="entry name" value="D-SERINE DEHYDRATASE"/>
    <property type="match status" value="1"/>
</dbReference>
<feature type="domain" description="D-serine dehydratase-like" evidence="3">
    <location>
        <begin position="349"/>
        <end position="452"/>
    </location>
</feature>
<name>A0A7S4I7C6_9STRA</name>
<dbReference type="EMBL" id="HBKQ01012210">
    <property type="protein sequence ID" value="CAE2220905.1"/>
    <property type="molecule type" value="Transcribed_RNA"/>
</dbReference>
<organism evidence="4">
    <name type="scientific">Odontella aurita</name>
    <dbReference type="NCBI Taxonomy" id="265563"/>
    <lineage>
        <taxon>Eukaryota</taxon>
        <taxon>Sar</taxon>
        <taxon>Stramenopiles</taxon>
        <taxon>Ochrophyta</taxon>
        <taxon>Bacillariophyta</taxon>
        <taxon>Mediophyceae</taxon>
        <taxon>Biddulphiophycidae</taxon>
        <taxon>Eupodiscales</taxon>
        <taxon>Odontellaceae</taxon>
        <taxon>Odontella</taxon>
    </lineage>
</organism>
<dbReference type="Pfam" id="PF01168">
    <property type="entry name" value="Ala_racemase_N"/>
    <property type="match status" value="1"/>
</dbReference>
<accession>A0A7S4I7C6</accession>
<evidence type="ECO:0000259" key="3">
    <source>
        <dbReference type="SMART" id="SM01119"/>
    </source>
</evidence>
<protein>
    <recommendedName>
        <fullName evidence="3">D-serine dehydratase-like domain-containing protein</fullName>
    </recommendedName>
</protein>
<gene>
    <name evidence="4" type="ORF">OAUR00152_LOCUS8305</name>
</gene>
<dbReference type="CDD" id="cd06819">
    <property type="entry name" value="PLPDE_III_LS_D-TA"/>
    <property type="match status" value="1"/>
</dbReference>
<dbReference type="SMART" id="SM01119">
    <property type="entry name" value="D-ser_dehydrat"/>
    <property type="match status" value="1"/>
</dbReference>
<evidence type="ECO:0000313" key="4">
    <source>
        <dbReference type="EMBL" id="CAE2220905.1"/>
    </source>
</evidence>
<dbReference type="GO" id="GO:0008721">
    <property type="term" value="F:D-serine ammonia-lyase activity"/>
    <property type="evidence" value="ECO:0007669"/>
    <property type="project" value="TreeGrafter"/>
</dbReference>
<dbReference type="SUPFAM" id="SSF51419">
    <property type="entry name" value="PLP-binding barrel"/>
    <property type="match status" value="1"/>
</dbReference>
<dbReference type="InterPro" id="IPR026956">
    <property type="entry name" value="D-ser_dehydrat-like_dom"/>
</dbReference>
<keyword evidence="2" id="KW-0456">Lyase</keyword>
<proteinExistence type="inferred from homology"/>
<dbReference type="InterPro" id="IPR042208">
    <property type="entry name" value="D-ser_dehydrat-like_sf"/>
</dbReference>
<dbReference type="Gene3D" id="3.20.20.10">
    <property type="entry name" value="Alanine racemase"/>
    <property type="match status" value="1"/>
</dbReference>
<dbReference type="Gene3D" id="2.40.37.20">
    <property type="entry name" value="D-serine dehydratase-like domain"/>
    <property type="match status" value="1"/>
</dbReference>
<dbReference type="InterPro" id="IPR051466">
    <property type="entry name" value="D-amino_acid_metab_enzyme"/>
</dbReference>
<dbReference type="AlphaFoldDB" id="A0A7S4I7C6"/>
<comment type="similarity">
    <text evidence="1">Belongs to the DSD1 family.</text>
</comment>
<reference evidence="4" key="1">
    <citation type="submission" date="2021-01" db="EMBL/GenBank/DDBJ databases">
        <authorList>
            <person name="Corre E."/>
            <person name="Pelletier E."/>
            <person name="Niang G."/>
            <person name="Scheremetjew M."/>
            <person name="Finn R."/>
            <person name="Kale V."/>
            <person name="Holt S."/>
            <person name="Cochrane G."/>
            <person name="Meng A."/>
            <person name="Brown T."/>
            <person name="Cohen L."/>
        </authorList>
    </citation>
    <scope>NUCLEOTIDE SEQUENCE</scope>
    <source>
        <strain evidence="4">Isolate 1302-5</strain>
    </source>
</reference>
<dbReference type="InterPro" id="IPR001608">
    <property type="entry name" value="Ala_racemase_N"/>
</dbReference>
<sequence>MRFLLSALLTFRPRSIQLFGTPRNVPVLSFRRLAPYLSTGVRERNTLIESTRLSAAMASTTSRDDRCPLASTGEFLSDVDTPALILDMETFEGNLAAMKEWLISHNIGRKERGDRPLHLRPHAKTHKTAEVALKQISHGGAVGVCVQKLDEASAILDGGVDDILVTNQIVGKKKIARLVSLLRHASKPKIDVIVDSALNVHNIASHLERESESNDLALGVLIEINGGQNRCGVESRNEESIVEIYRSIESYAGLTFRGLHCYGGNLQHVRSPAERQSLVMAGPIAAAERARNSLAKIGVSCDIITGGGTGTFQFEADGGVHNEIQPGSYAFMDVDYSLNDDGKDRFENALFVHTSVVSTASSPGERTVVDAGSKAVSLDCGPPCVTRLDINQGLSGSIDEGFTYECGGDEHGILIHSSDMCGKVLNEGDTLRMIPGHIDPTVNMHDWLICVRKHPSGKDFIVEDTWRIRGRGPGI</sequence>
<dbReference type="Pfam" id="PF14031">
    <property type="entry name" value="D-ser_dehydrat"/>
    <property type="match status" value="1"/>
</dbReference>
<evidence type="ECO:0000256" key="2">
    <source>
        <dbReference type="ARBA" id="ARBA00023239"/>
    </source>
</evidence>